<evidence type="ECO:0000313" key="1">
    <source>
        <dbReference type="EMBL" id="AEH06706.1"/>
    </source>
</evidence>
<organism evidence="1 2">
    <name type="scientific">Methanothermococcus okinawensis (strain DSM 14208 / JCM 11175 / IH1)</name>
    <dbReference type="NCBI Taxonomy" id="647113"/>
    <lineage>
        <taxon>Archaea</taxon>
        <taxon>Methanobacteriati</taxon>
        <taxon>Methanobacteriota</taxon>
        <taxon>Methanomada group</taxon>
        <taxon>Methanococci</taxon>
        <taxon>Methanococcales</taxon>
        <taxon>Methanococcaceae</taxon>
        <taxon>Methanothermococcus</taxon>
    </lineage>
</organism>
<keyword evidence="2" id="KW-1185">Reference proteome</keyword>
<dbReference type="GeneID" id="10772870"/>
<proteinExistence type="predicted"/>
<sequence length="113" mass="12324">MNLNILKGFAAVAMLCMVGAVFATPASISSETSVSTISKDTGDAIYILIAKGYVDMDTGLAVIDFLKYLKEEGYKTLNDISKAKLPTKYGRIISMAAKYISYIWNPSINALIW</sequence>
<gene>
    <name evidence="1" type="ordered locus">Metok_0729</name>
</gene>
<reference evidence="1" key="1">
    <citation type="submission" date="2011-05" db="EMBL/GenBank/DDBJ databases">
        <title>Complete sequence of chromosome of Methanothermococcus okinawensis IH1.</title>
        <authorList>
            <consortium name="US DOE Joint Genome Institute"/>
            <person name="Lucas S."/>
            <person name="Han J."/>
            <person name="Lapidus A."/>
            <person name="Cheng J.-F."/>
            <person name="Goodwin L."/>
            <person name="Pitluck S."/>
            <person name="Peters L."/>
            <person name="Mikhailova N."/>
            <person name="Held B."/>
            <person name="Han C."/>
            <person name="Tapia R."/>
            <person name="Land M."/>
            <person name="Hauser L."/>
            <person name="Kyrpides N."/>
            <person name="Ivanova N."/>
            <person name="Pagani I."/>
            <person name="Sieprawska-Lupa M."/>
            <person name="Takai K."/>
            <person name="Miyazaki J."/>
            <person name="Whitman W."/>
            <person name="Woyke T."/>
        </authorList>
    </citation>
    <scope>NUCLEOTIDE SEQUENCE [LARGE SCALE GENOMIC DNA]</scope>
    <source>
        <strain evidence="1">IH1</strain>
    </source>
</reference>
<protein>
    <submittedName>
        <fullName evidence="1">Uncharacterized protein</fullName>
    </submittedName>
</protein>
<evidence type="ECO:0000313" key="2">
    <source>
        <dbReference type="Proteomes" id="UP000009296"/>
    </source>
</evidence>
<dbReference type="RefSeq" id="WP_013866891.1">
    <property type="nucleotide sequence ID" value="NC_015636.1"/>
</dbReference>
<dbReference type="STRING" id="647113.Metok_0729"/>
<dbReference type="AlphaFoldDB" id="F8AM24"/>
<dbReference type="HOGENOM" id="CLU_2127861_0_0_2"/>
<dbReference type="EMBL" id="CP002792">
    <property type="protein sequence ID" value="AEH06706.1"/>
    <property type="molecule type" value="Genomic_DNA"/>
</dbReference>
<name>F8AM24_METOI</name>
<dbReference type="KEGG" id="mok:Metok_0729"/>
<dbReference type="Proteomes" id="UP000009296">
    <property type="component" value="Chromosome"/>
</dbReference>
<dbReference type="eggNOG" id="arCOG10897">
    <property type="taxonomic scope" value="Archaea"/>
</dbReference>
<accession>F8AM24</accession>